<sequence>MQQVSYPSRLGCRNHDGSCTMVCEEMHGARFGSKLWVYHFMLKAYVMLKAYMNPTGTNEPMKSVVLCSESNTETPYKLIIKLQANVIYRPNRVGQNRQNLIIDNVT</sequence>
<evidence type="ECO:0000313" key="2">
    <source>
        <dbReference type="Proteomes" id="UP001396334"/>
    </source>
</evidence>
<accession>A0ABR2NPU7</accession>
<protein>
    <submittedName>
        <fullName evidence="1">Uncharacterized protein</fullName>
    </submittedName>
</protein>
<keyword evidence="2" id="KW-1185">Reference proteome</keyword>
<reference evidence="1 2" key="1">
    <citation type="journal article" date="2024" name="G3 (Bethesda)">
        <title>Genome assembly of Hibiscus sabdariffa L. provides insights into metabolisms of medicinal natural products.</title>
        <authorList>
            <person name="Kim T."/>
        </authorList>
    </citation>
    <scope>NUCLEOTIDE SEQUENCE [LARGE SCALE GENOMIC DNA]</scope>
    <source>
        <strain evidence="1">TK-2024</strain>
        <tissue evidence="1">Old leaves</tissue>
    </source>
</reference>
<dbReference type="Proteomes" id="UP001396334">
    <property type="component" value="Unassembled WGS sequence"/>
</dbReference>
<gene>
    <name evidence="1" type="ORF">V6N11_062875</name>
</gene>
<dbReference type="EMBL" id="JBBPBN010000114">
    <property type="protein sequence ID" value="KAK8978078.1"/>
    <property type="molecule type" value="Genomic_DNA"/>
</dbReference>
<comment type="caution">
    <text evidence="1">The sequence shown here is derived from an EMBL/GenBank/DDBJ whole genome shotgun (WGS) entry which is preliminary data.</text>
</comment>
<organism evidence="1 2">
    <name type="scientific">Hibiscus sabdariffa</name>
    <name type="common">roselle</name>
    <dbReference type="NCBI Taxonomy" id="183260"/>
    <lineage>
        <taxon>Eukaryota</taxon>
        <taxon>Viridiplantae</taxon>
        <taxon>Streptophyta</taxon>
        <taxon>Embryophyta</taxon>
        <taxon>Tracheophyta</taxon>
        <taxon>Spermatophyta</taxon>
        <taxon>Magnoliopsida</taxon>
        <taxon>eudicotyledons</taxon>
        <taxon>Gunneridae</taxon>
        <taxon>Pentapetalae</taxon>
        <taxon>rosids</taxon>
        <taxon>malvids</taxon>
        <taxon>Malvales</taxon>
        <taxon>Malvaceae</taxon>
        <taxon>Malvoideae</taxon>
        <taxon>Hibiscus</taxon>
    </lineage>
</organism>
<proteinExistence type="predicted"/>
<evidence type="ECO:0000313" key="1">
    <source>
        <dbReference type="EMBL" id="KAK8978078.1"/>
    </source>
</evidence>
<name>A0ABR2NPU7_9ROSI</name>